<keyword evidence="3" id="KW-0539">Nucleus</keyword>
<keyword evidence="4" id="KW-0802">TPR repeat</keyword>
<proteinExistence type="predicted"/>
<evidence type="ECO:0000313" key="7">
    <source>
        <dbReference type="Proteomes" id="UP000683360"/>
    </source>
</evidence>
<dbReference type="Proteomes" id="UP000683360">
    <property type="component" value="Unassembled WGS sequence"/>
</dbReference>
<dbReference type="GO" id="GO:0043596">
    <property type="term" value="C:nuclear replication fork"/>
    <property type="evidence" value="ECO:0007669"/>
    <property type="project" value="TreeGrafter"/>
</dbReference>
<evidence type="ECO:0000256" key="4">
    <source>
        <dbReference type="PROSITE-ProRule" id="PRU00339"/>
    </source>
</evidence>
<dbReference type="GO" id="GO:0000724">
    <property type="term" value="P:double-strand break repair via homologous recombination"/>
    <property type="evidence" value="ECO:0007669"/>
    <property type="project" value="TreeGrafter"/>
</dbReference>
<organism evidence="6 7">
    <name type="scientific">Mytilus edulis</name>
    <name type="common">Blue mussel</name>
    <dbReference type="NCBI Taxonomy" id="6550"/>
    <lineage>
        <taxon>Eukaryota</taxon>
        <taxon>Metazoa</taxon>
        <taxon>Spiralia</taxon>
        <taxon>Lophotrochozoa</taxon>
        <taxon>Mollusca</taxon>
        <taxon>Bivalvia</taxon>
        <taxon>Autobranchia</taxon>
        <taxon>Pteriomorphia</taxon>
        <taxon>Mytilida</taxon>
        <taxon>Mytiloidea</taxon>
        <taxon>Mytilidae</taxon>
        <taxon>Mytilinae</taxon>
        <taxon>Mytilus</taxon>
    </lineage>
</organism>
<comment type="subcellular location">
    <subcellularLocation>
        <location evidence="1">Nucleus</location>
    </subcellularLocation>
</comment>
<evidence type="ECO:0000313" key="6">
    <source>
        <dbReference type="EMBL" id="CAG2194502.1"/>
    </source>
</evidence>
<gene>
    <name evidence="6" type="ORF">MEDL_9534</name>
</gene>
<dbReference type="EMBL" id="CAJPWZ010000483">
    <property type="protein sequence ID" value="CAG2194502.1"/>
    <property type="molecule type" value="Genomic_DNA"/>
</dbReference>
<reference evidence="6" key="1">
    <citation type="submission" date="2021-03" db="EMBL/GenBank/DDBJ databases">
        <authorList>
            <person name="Bekaert M."/>
        </authorList>
    </citation>
    <scope>NUCLEOTIDE SEQUENCE</scope>
</reference>
<comment type="caution">
    <text evidence="6">The sequence shown here is derived from an EMBL/GenBank/DDBJ whole genome shotgun (WGS) entry which is preliminary data.</text>
</comment>
<evidence type="ECO:0000256" key="1">
    <source>
        <dbReference type="ARBA" id="ARBA00004123"/>
    </source>
</evidence>
<evidence type="ECO:0000256" key="5">
    <source>
        <dbReference type="SAM" id="MobiDB-lite"/>
    </source>
</evidence>
<keyword evidence="7" id="KW-1185">Reference proteome</keyword>
<accession>A0A8S3QG55</accession>
<name>A0A8S3QG55_MYTED</name>
<dbReference type="PANTHER" id="PTHR46358:SF1">
    <property type="entry name" value="TONSOKU-LIKE PROTEIN"/>
    <property type="match status" value="1"/>
</dbReference>
<dbReference type="PANTHER" id="PTHR46358">
    <property type="entry name" value="TONSOKU-LIKE PROTEIN"/>
    <property type="match status" value="1"/>
</dbReference>
<dbReference type="SUPFAM" id="SSF48452">
    <property type="entry name" value="TPR-like"/>
    <property type="match status" value="1"/>
</dbReference>
<sequence>MWSFQKVCIQVGDIPTSKHSLKKAHKLGSPTPEETERIVKYFKAVGKIEEATTSLEGLPPDGNASKIKIYEQLGDGAAEIGNFKQALEFYHKMLDCSIDEQSPGKDLIPIYISLAQTYADNKQYGKAVEYYNKEKECRVEDYGQICRTWLNIAECQELDGKSYDDVSMCYMKAFECARKANHYKLQVIFNYYNLISESMFWKTLSRNTSTINRNTPKQTERKLDNIKTKQGYLALMRVSEEERDSQRSDDVDNLSISELSGNQVGTKSMM</sequence>
<feature type="region of interest" description="Disordered" evidence="5">
    <location>
        <begin position="239"/>
        <end position="270"/>
    </location>
</feature>
<dbReference type="InterPro" id="IPR011990">
    <property type="entry name" value="TPR-like_helical_dom_sf"/>
</dbReference>
<dbReference type="AlphaFoldDB" id="A0A8S3QG55"/>
<feature type="compositionally biased region" description="Polar residues" evidence="5">
    <location>
        <begin position="254"/>
        <end position="270"/>
    </location>
</feature>
<protein>
    <submittedName>
        <fullName evidence="6">NFKBIL2</fullName>
    </submittedName>
</protein>
<evidence type="ECO:0000256" key="3">
    <source>
        <dbReference type="ARBA" id="ARBA00023242"/>
    </source>
</evidence>
<keyword evidence="2" id="KW-0677">Repeat</keyword>
<dbReference type="PROSITE" id="PS50005">
    <property type="entry name" value="TPR"/>
    <property type="match status" value="1"/>
</dbReference>
<feature type="repeat" description="TPR" evidence="4">
    <location>
        <begin position="67"/>
        <end position="100"/>
    </location>
</feature>
<dbReference type="InterPro" id="IPR019734">
    <property type="entry name" value="TPR_rpt"/>
</dbReference>
<dbReference type="InterPro" id="IPR052311">
    <property type="entry name" value="MMS22L-TONSL_complex_comp"/>
</dbReference>
<evidence type="ECO:0000256" key="2">
    <source>
        <dbReference type="ARBA" id="ARBA00022737"/>
    </source>
</evidence>
<dbReference type="Gene3D" id="1.25.40.10">
    <property type="entry name" value="Tetratricopeptide repeat domain"/>
    <property type="match status" value="1"/>
</dbReference>
<feature type="compositionally biased region" description="Basic and acidic residues" evidence="5">
    <location>
        <begin position="239"/>
        <end position="250"/>
    </location>
</feature>
<dbReference type="OrthoDB" id="6145660at2759"/>
<dbReference type="GO" id="GO:0031297">
    <property type="term" value="P:replication fork processing"/>
    <property type="evidence" value="ECO:0007669"/>
    <property type="project" value="TreeGrafter"/>
</dbReference>